<protein>
    <submittedName>
        <fullName evidence="1">Uncharacterized protein</fullName>
    </submittedName>
</protein>
<reference evidence="1" key="1">
    <citation type="journal article" date="2023" name="G3 (Bethesda)">
        <title>A reference genome for the long-term kleptoplast-retaining sea slug Elysia crispata morphotype clarki.</title>
        <authorList>
            <person name="Eastman K.E."/>
            <person name="Pendleton A.L."/>
            <person name="Shaikh M.A."/>
            <person name="Suttiyut T."/>
            <person name="Ogas R."/>
            <person name="Tomko P."/>
            <person name="Gavelis G."/>
            <person name="Widhalm J.R."/>
            <person name="Wisecaver J.H."/>
        </authorList>
    </citation>
    <scope>NUCLEOTIDE SEQUENCE</scope>
    <source>
        <strain evidence="1">ECLA1</strain>
    </source>
</reference>
<dbReference type="EMBL" id="JAWDGP010002895">
    <property type="protein sequence ID" value="KAK3778898.1"/>
    <property type="molecule type" value="Genomic_DNA"/>
</dbReference>
<dbReference type="Proteomes" id="UP001283361">
    <property type="component" value="Unassembled WGS sequence"/>
</dbReference>
<comment type="caution">
    <text evidence="1">The sequence shown here is derived from an EMBL/GenBank/DDBJ whole genome shotgun (WGS) entry which is preliminary data.</text>
</comment>
<accession>A0AAE1A073</accession>
<organism evidence="1 2">
    <name type="scientific">Elysia crispata</name>
    <name type="common">lettuce slug</name>
    <dbReference type="NCBI Taxonomy" id="231223"/>
    <lineage>
        <taxon>Eukaryota</taxon>
        <taxon>Metazoa</taxon>
        <taxon>Spiralia</taxon>
        <taxon>Lophotrochozoa</taxon>
        <taxon>Mollusca</taxon>
        <taxon>Gastropoda</taxon>
        <taxon>Heterobranchia</taxon>
        <taxon>Euthyneura</taxon>
        <taxon>Panpulmonata</taxon>
        <taxon>Sacoglossa</taxon>
        <taxon>Placobranchoidea</taxon>
        <taxon>Plakobranchidae</taxon>
        <taxon>Elysia</taxon>
    </lineage>
</organism>
<evidence type="ECO:0000313" key="2">
    <source>
        <dbReference type="Proteomes" id="UP001283361"/>
    </source>
</evidence>
<evidence type="ECO:0000313" key="1">
    <source>
        <dbReference type="EMBL" id="KAK3778898.1"/>
    </source>
</evidence>
<gene>
    <name evidence="1" type="ORF">RRG08_013161</name>
</gene>
<name>A0AAE1A073_9GAST</name>
<dbReference type="AlphaFoldDB" id="A0AAE1A073"/>
<sequence length="79" mass="9104">MTDSSRSDHNLTSRLNCYSIYVTNIPWRLTCLSIRQSVMVSNQLAGVSNLQSRSKSLFTREREVWEEAYNTVTGCDRRA</sequence>
<keyword evidence="2" id="KW-1185">Reference proteome</keyword>
<proteinExistence type="predicted"/>